<protein>
    <submittedName>
        <fullName evidence="1">Uncharacterized protein</fullName>
    </submittedName>
</protein>
<accession>A0A7G9SK62</accession>
<sequence>MAIVVSASASAAPTVFISEGRGEAWWNASSAKGRVTGRVAGGVTVAGLTKHIEETETYHTYKICALTEVQNDTYVGVDPSTQDSISATLPSVRWRVQARTPDGRRVVAQSVLYEDCDDADNRGAAVLVTDVKTSDILLFRPMGPGERNGASVPIWTAFLNRPEGKGPDVPLFSFSSCTECGAETAVYYDVTRKKMYTEYNGH</sequence>
<evidence type="ECO:0000313" key="1">
    <source>
        <dbReference type="EMBL" id="QNN68237.1"/>
    </source>
</evidence>
<keyword evidence="2" id="KW-1185">Reference proteome</keyword>
<dbReference type="RefSeq" id="WP_187539567.1">
    <property type="nucleotide sequence ID" value="NZ_BAABJT010000001.1"/>
</dbReference>
<dbReference type="EMBL" id="CP060718">
    <property type="protein sequence ID" value="QNN68237.1"/>
    <property type="molecule type" value="Genomic_DNA"/>
</dbReference>
<evidence type="ECO:0000313" key="2">
    <source>
        <dbReference type="Proteomes" id="UP000515971"/>
    </source>
</evidence>
<dbReference type="KEGG" id="slut:H9L13_05010"/>
<name>A0A7G9SK62_9SPHN</name>
<gene>
    <name evidence="1" type="ORF">H9L13_05010</name>
</gene>
<reference evidence="1 2" key="1">
    <citation type="submission" date="2020-08" db="EMBL/GenBank/DDBJ databases">
        <title>Genome sequence of Sphingomonas lutea KCTC 23642T.</title>
        <authorList>
            <person name="Hyun D.-W."/>
            <person name="Bae J.-W."/>
        </authorList>
    </citation>
    <scope>NUCLEOTIDE SEQUENCE [LARGE SCALE GENOMIC DNA]</scope>
    <source>
        <strain evidence="1 2">KCTC 23642</strain>
    </source>
</reference>
<proteinExistence type="predicted"/>
<dbReference type="Proteomes" id="UP000515971">
    <property type="component" value="Chromosome"/>
</dbReference>
<dbReference type="AlphaFoldDB" id="A0A7G9SK62"/>
<organism evidence="1 2">
    <name type="scientific">Sphingomonas lutea</name>
    <dbReference type="NCBI Taxonomy" id="1045317"/>
    <lineage>
        <taxon>Bacteria</taxon>
        <taxon>Pseudomonadati</taxon>
        <taxon>Pseudomonadota</taxon>
        <taxon>Alphaproteobacteria</taxon>
        <taxon>Sphingomonadales</taxon>
        <taxon>Sphingomonadaceae</taxon>
        <taxon>Sphingomonas</taxon>
    </lineage>
</organism>